<dbReference type="AlphaFoldDB" id="A0A3V3U5V5"/>
<protein>
    <submittedName>
        <fullName evidence="4">Uncharacterized protein</fullName>
    </submittedName>
</protein>
<reference evidence="3" key="2">
    <citation type="submission" date="2018-06" db="EMBL/GenBank/DDBJ databases">
        <authorList>
            <person name="Ashton P.M."/>
            <person name="Dallman T."/>
            <person name="Nair S."/>
            <person name="De Pinna E."/>
            <person name="Peters T."/>
            <person name="Grant K."/>
        </authorList>
    </citation>
    <scope>NUCLEOTIDE SEQUENCE</scope>
    <source>
        <strain evidence="3">288881</strain>
    </source>
</reference>
<dbReference type="RefSeq" id="WP_039518805.1">
    <property type="nucleotide sequence ID" value="NZ_CBDHOZ010000032.1"/>
</dbReference>
<keyword evidence="2" id="KW-1133">Transmembrane helix</keyword>
<dbReference type="EMBL" id="AAHEPM010000001">
    <property type="protein sequence ID" value="EBV2394237.1"/>
    <property type="molecule type" value="Genomic_DNA"/>
</dbReference>
<organism evidence="4">
    <name type="scientific">Salmonella enterica subsp. enterica serovar Havana</name>
    <dbReference type="NCBI Taxonomy" id="179997"/>
    <lineage>
        <taxon>Bacteria</taxon>
        <taxon>Pseudomonadati</taxon>
        <taxon>Pseudomonadota</taxon>
        <taxon>Gammaproteobacteria</taxon>
        <taxon>Enterobacterales</taxon>
        <taxon>Enterobacteriaceae</taxon>
        <taxon>Salmonella</taxon>
    </lineage>
</organism>
<reference evidence="4" key="1">
    <citation type="journal article" date="2018" name="Genome Biol.">
        <title>SKESA: strategic k-mer extension for scrupulous assemblies.</title>
        <authorList>
            <person name="Souvorov A."/>
            <person name="Agarwala R."/>
            <person name="Lipman D.J."/>
        </authorList>
    </citation>
    <scope>NUCLEOTIDE SEQUENCE</scope>
    <source>
        <strain evidence="4">Salmonella enterica</strain>
    </source>
</reference>
<evidence type="ECO:0000256" key="2">
    <source>
        <dbReference type="SAM" id="Phobius"/>
    </source>
</evidence>
<sequence>MTAITDLQQSRQTEAGQINISATQGIQLTPNQGAVVPNVMQLQDLYEKLQAERNKIPTVNPPSADEIRRTSWIASGVIGLLGALVSGNAAGGIAAGMVAALAIHDRGHDLRQRADLVPELHQQGYTARAILNWYETGDNKELDKEAQEREQLASRQASIDMQEAQMSQSDRHFNVQQKNANDRFYAGQRMADARAQRAIDAQTSNQNRADERLEKQAQAQLDSEVRKTIEQPKAKQYYMQMAERAMDDLIKYRDANNTAGMAEAYHNVRNNLARASLGGAATLNEHDIEGATGLPQWSSSKANELGILTNGRPTDEWMSATTSQIHDDIKNERATITQQGQQAYDSLLAAGTPPDVASARVNKALIGTGLLPRDWSKEQQTETPKTPEKPTDTEVNNIMAKYGYAKK</sequence>
<accession>A0A3V3U5V5</accession>
<proteinExistence type="predicted"/>
<dbReference type="EMBL" id="DAAQZM010000001">
    <property type="protein sequence ID" value="HAE1513750.1"/>
    <property type="molecule type" value="Genomic_DNA"/>
</dbReference>
<feature type="transmembrane region" description="Helical" evidence="2">
    <location>
        <begin position="72"/>
        <end position="103"/>
    </location>
</feature>
<reference evidence="4" key="3">
    <citation type="submission" date="2019-10" db="EMBL/GenBank/DDBJ databases">
        <authorList>
            <consortium name="NCBI Pathogen Detection Project"/>
        </authorList>
    </citation>
    <scope>NUCLEOTIDE SEQUENCE</scope>
    <source>
        <strain evidence="4">Salmonella enterica</strain>
    </source>
</reference>
<gene>
    <name evidence="3" type="ORF">DN323_01075</name>
    <name evidence="4" type="ORF">G2992_07935</name>
</gene>
<feature type="compositionally biased region" description="Basic and acidic residues" evidence="1">
    <location>
        <begin position="374"/>
        <end position="392"/>
    </location>
</feature>
<evidence type="ECO:0000313" key="4">
    <source>
        <dbReference type="EMBL" id="HAE1513750.1"/>
    </source>
</evidence>
<feature type="region of interest" description="Disordered" evidence="1">
    <location>
        <begin position="371"/>
        <end position="393"/>
    </location>
</feature>
<evidence type="ECO:0000256" key="1">
    <source>
        <dbReference type="SAM" id="MobiDB-lite"/>
    </source>
</evidence>
<keyword evidence="2" id="KW-0812">Transmembrane</keyword>
<evidence type="ECO:0000313" key="3">
    <source>
        <dbReference type="EMBL" id="EBV2394237.1"/>
    </source>
</evidence>
<name>A0A3V3U5V5_SALET</name>
<keyword evidence="2" id="KW-0472">Membrane</keyword>
<comment type="caution">
    <text evidence="4">The sequence shown here is derived from an EMBL/GenBank/DDBJ whole genome shotgun (WGS) entry which is preliminary data.</text>
</comment>